<accession>A0A437R576</accession>
<dbReference type="PIRSF" id="PIRSF031679">
    <property type="entry name" value="Mtase_Alr7345_prd"/>
    <property type="match status" value="1"/>
</dbReference>
<dbReference type="InterPro" id="IPR016980">
    <property type="entry name" value="S-AdoMet-dep_MeTrfase_Alr7345"/>
</dbReference>
<evidence type="ECO:0000256" key="1">
    <source>
        <dbReference type="SAM" id="SignalP"/>
    </source>
</evidence>
<gene>
    <name evidence="2" type="ORF">EOE67_01105</name>
</gene>
<dbReference type="GO" id="GO:0008168">
    <property type="term" value="F:methyltransferase activity"/>
    <property type="evidence" value="ECO:0007669"/>
    <property type="project" value="UniProtKB-KW"/>
</dbReference>
<name>A0A437R576_9GAMM</name>
<protein>
    <submittedName>
        <fullName evidence="2">Methyltransferase</fullName>
    </submittedName>
</protein>
<dbReference type="OrthoDB" id="9801692at2"/>
<keyword evidence="2" id="KW-0808">Transferase</keyword>
<dbReference type="Proteomes" id="UP000283077">
    <property type="component" value="Unassembled WGS sequence"/>
</dbReference>
<comment type="caution">
    <text evidence="2">The sequence shown here is derived from an EMBL/GenBank/DDBJ whole genome shotgun (WGS) entry which is preliminary data.</text>
</comment>
<keyword evidence="3" id="KW-1185">Reference proteome</keyword>
<dbReference type="Gene3D" id="3.40.50.150">
    <property type="entry name" value="Vaccinia Virus protein VP39"/>
    <property type="match status" value="1"/>
</dbReference>
<dbReference type="AlphaFoldDB" id="A0A437R576"/>
<dbReference type="EMBL" id="SACS01000001">
    <property type="protein sequence ID" value="RVU41827.1"/>
    <property type="molecule type" value="Genomic_DNA"/>
</dbReference>
<dbReference type="RefSeq" id="WP_127697213.1">
    <property type="nucleotide sequence ID" value="NZ_SACS01000001.1"/>
</dbReference>
<feature type="signal peptide" evidence="1">
    <location>
        <begin position="1"/>
        <end position="22"/>
    </location>
</feature>
<feature type="chain" id="PRO_5018973669" evidence="1">
    <location>
        <begin position="23"/>
        <end position="275"/>
    </location>
</feature>
<evidence type="ECO:0000313" key="3">
    <source>
        <dbReference type="Proteomes" id="UP000283077"/>
    </source>
</evidence>
<keyword evidence="2" id="KW-0489">Methyltransferase</keyword>
<proteinExistence type="predicted"/>
<evidence type="ECO:0000313" key="2">
    <source>
        <dbReference type="EMBL" id="RVU41827.1"/>
    </source>
</evidence>
<dbReference type="SUPFAM" id="SSF53335">
    <property type="entry name" value="S-adenosyl-L-methionine-dependent methyltransferases"/>
    <property type="match status" value="1"/>
</dbReference>
<dbReference type="InterPro" id="IPR029063">
    <property type="entry name" value="SAM-dependent_MTases_sf"/>
</dbReference>
<keyword evidence="1" id="KW-0732">Signal</keyword>
<reference evidence="2 3" key="1">
    <citation type="submission" date="2019-01" db="EMBL/GenBank/DDBJ databases">
        <authorList>
            <person name="Chen W.-M."/>
        </authorList>
    </citation>
    <scope>NUCLEOTIDE SEQUENCE [LARGE SCALE GENOMIC DNA]</scope>
    <source>
        <strain evidence="2 3">KYPC3</strain>
    </source>
</reference>
<organism evidence="2 3">
    <name type="scientific">Rheinheimera riviphila</name>
    <dbReference type="NCBI Taxonomy" id="1834037"/>
    <lineage>
        <taxon>Bacteria</taxon>
        <taxon>Pseudomonadati</taxon>
        <taxon>Pseudomonadota</taxon>
        <taxon>Gammaproteobacteria</taxon>
        <taxon>Chromatiales</taxon>
        <taxon>Chromatiaceae</taxon>
        <taxon>Rheinheimera</taxon>
    </lineage>
</organism>
<dbReference type="GO" id="GO:0032259">
    <property type="term" value="P:methylation"/>
    <property type="evidence" value="ECO:0007669"/>
    <property type="project" value="UniProtKB-KW"/>
</dbReference>
<sequence>MKALTPFVVLSTLLFSAAPAVAATANEAAIQAAVNHPVRSAANKARDVHRHPVETLSFFEVTPKSTVVEVSPGGGWYTEILAPLLKAEGKYYAAHQPADSTSEYAKKSLAAYQAKLAADPVFSSVTVTGFAADKAYEIAPAGSADVVVTFRNLHNWYMQKGEESLLTAYKSFYAALKPGGVLGVVEHRLPEAKAAGDWTKSGYMPQSLAVKVALQAGFVLEGTSEVNANPKDTADHPEGVWTLPPVLALKEKDKAKYQAIGESDRMTLKFRKPKA</sequence>